<comment type="subunit">
    <text evidence="6">RNAP is composed of a core of 2 alpha, a beta and a beta' subunits. The core is associated with a delta subunit and one of several sigma factors.</text>
</comment>
<name>A0A8J8GGS1_9BACI</name>
<dbReference type="EMBL" id="JABTTE010000012">
    <property type="protein sequence ID" value="NSL52113.1"/>
    <property type="molecule type" value="Genomic_DNA"/>
</dbReference>
<comment type="caution">
    <text evidence="9">The sequence shown here is derived from an EMBL/GenBank/DDBJ whole genome shotgun (WGS) entry which is preliminary data.</text>
</comment>
<evidence type="ECO:0000256" key="1">
    <source>
        <dbReference type="ARBA" id="ARBA00009828"/>
    </source>
</evidence>
<keyword evidence="2 6" id="KW-0240">DNA-directed RNA polymerase</keyword>
<dbReference type="GO" id="GO:0006351">
    <property type="term" value="P:DNA-templated transcription"/>
    <property type="evidence" value="ECO:0007669"/>
    <property type="project" value="InterPro"/>
</dbReference>
<keyword evidence="10" id="KW-1185">Reference proteome</keyword>
<evidence type="ECO:0000256" key="2">
    <source>
        <dbReference type="ARBA" id="ARBA00022478"/>
    </source>
</evidence>
<organism evidence="9 10">
    <name type="scientific">Calidifontibacillus erzurumensis</name>
    <dbReference type="NCBI Taxonomy" id="2741433"/>
    <lineage>
        <taxon>Bacteria</taxon>
        <taxon>Bacillati</taxon>
        <taxon>Bacillota</taxon>
        <taxon>Bacilli</taxon>
        <taxon>Bacillales</taxon>
        <taxon>Bacillaceae</taxon>
        <taxon>Calidifontibacillus/Schinkia group</taxon>
        <taxon>Calidifontibacillus</taxon>
    </lineage>
</organism>
<evidence type="ECO:0000256" key="4">
    <source>
        <dbReference type="ARBA" id="ARBA00022695"/>
    </source>
</evidence>
<dbReference type="GO" id="GO:0000428">
    <property type="term" value="C:DNA-directed RNA polymerase complex"/>
    <property type="evidence" value="ECO:0007669"/>
    <property type="project" value="UniProtKB-KW"/>
</dbReference>
<dbReference type="Proteomes" id="UP000625804">
    <property type="component" value="Unassembled WGS sequence"/>
</dbReference>
<reference evidence="9" key="1">
    <citation type="submission" date="2020-06" db="EMBL/GenBank/DDBJ databases">
        <title>A novel thermopfilic bacterium from Erzurum, Turkey.</title>
        <authorList>
            <person name="Adiguzel A."/>
            <person name="Ay H."/>
            <person name="Baltaci M.O."/>
        </authorList>
    </citation>
    <scope>NUCLEOTIDE SEQUENCE</scope>
    <source>
        <strain evidence="9">P2</strain>
    </source>
</reference>
<evidence type="ECO:0000259" key="8">
    <source>
        <dbReference type="PROSITE" id="PS51913"/>
    </source>
</evidence>
<comment type="function">
    <text evidence="6">Participates in both the initiation and recycling phases of transcription. In the presence of the delta subunit, RNAP displays an increased specificity of transcription, a decreased affinity for nucleic acids, and an increased efficiency of RNA synthesis because of enhanced recycling.</text>
</comment>
<dbReference type="InterPro" id="IPR029757">
    <property type="entry name" value="RpoE"/>
</dbReference>
<sequence length="196" mass="23510">MISRLTSEEIEELSMIELALMILEEEKQAIDFYELFNKVCDLKGLSQEEREERIARFYTDMNVDGRFFCIGDNRWGLRNWYPYDQVDEEFAIPARTKKKKGKKKLVDDDFDDYDEDYVEDDDYLEDDEDFDDDDLLDDEDDYEDEDDFDLDEDFDDSELDDFDLDEDFDDSELDDVDVDVDVDDEDEESDDEEDEE</sequence>
<dbReference type="GO" id="GO:0003899">
    <property type="term" value="F:DNA-directed RNA polymerase activity"/>
    <property type="evidence" value="ECO:0007669"/>
    <property type="project" value="UniProtKB-UniRule"/>
</dbReference>
<dbReference type="RefSeq" id="WP_173731315.1">
    <property type="nucleotide sequence ID" value="NZ_JABTTE010000012.1"/>
</dbReference>
<feature type="region of interest" description="Disordered" evidence="7">
    <location>
        <begin position="113"/>
        <end position="196"/>
    </location>
</feature>
<evidence type="ECO:0000313" key="9">
    <source>
        <dbReference type="EMBL" id="NSL52113.1"/>
    </source>
</evidence>
<dbReference type="Pfam" id="PF05066">
    <property type="entry name" value="HARE-HTH"/>
    <property type="match status" value="1"/>
</dbReference>
<dbReference type="GO" id="GO:0006355">
    <property type="term" value="P:regulation of DNA-templated transcription"/>
    <property type="evidence" value="ECO:0007669"/>
    <property type="project" value="UniProtKB-UniRule"/>
</dbReference>
<evidence type="ECO:0000256" key="7">
    <source>
        <dbReference type="SAM" id="MobiDB-lite"/>
    </source>
</evidence>
<dbReference type="HAMAP" id="MF_00357">
    <property type="entry name" value="RNApol_bact_RpoE"/>
    <property type="match status" value="1"/>
</dbReference>
<dbReference type="NCBIfam" id="TIGR04567">
    <property type="entry name" value="RNAP_delt_lowGC"/>
    <property type="match status" value="1"/>
</dbReference>
<feature type="domain" description="HTH HARE-type" evidence="8">
    <location>
        <begin position="13"/>
        <end position="80"/>
    </location>
</feature>
<dbReference type="InterPro" id="IPR038087">
    <property type="entry name" value="RNAP_delta_N_dom_sf"/>
</dbReference>
<gene>
    <name evidence="6 9" type="primary">rpoE</name>
    <name evidence="9" type="ORF">HR057_10145</name>
</gene>
<dbReference type="AlphaFoldDB" id="A0A8J8GGS1"/>
<dbReference type="InterPro" id="IPR007759">
    <property type="entry name" value="Asxl_HARE-HTH"/>
</dbReference>
<accession>A0A8J8GGS1</accession>
<comment type="similarity">
    <text evidence="1 6">Belongs to the RpoE family.</text>
</comment>
<proteinExistence type="inferred from homology"/>
<evidence type="ECO:0000313" key="10">
    <source>
        <dbReference type="Proteomes" id="UP000625804"/>
    </source>
</evidence>
<evidence type="ECO:0000256" key="6">
    <source>
        <dbReference type="HAMAP-Rule" id="MF_00357"/>
    </source>
</evidence>
<protein>
    <recommendedName>
        <fullName evidence="6">Probable DNA-directed RNA polymerase subunit delta</fullName>
    </recommendedName>
    <alternativeName>
        <fullName evidence="6">RNAP delta factor</fullName>
    </alternativeName>
</protein>
<dbReference type="PROSITE" id="PS51913">
    <property type="entry name" value="HTH_HARE"/>
    <property type="match status" value="1"/>
</dbReference>
<dbReference type="Gene3D" id="1.10.10.1250">
    <property type="entry name" value="RNA polymerase, subunit delta, N-terminal domain"/>
    <property type="match status" value="1"/>
</dbReference>
<evidence type="ECO:0000256" key="3">
    <source>
        <dbReference type="ARBA" id="ARBA00022679"/>
    </source>
</evidence>
<evidence type="ECO:0000256" key="5">
    <source>
        <dbReference type="ARBA" id="ARBA00023163"/>
    </source>
</evidence>
<keyword evidence="5 6" id="KW-0804">Transcription</keyword>
<keyword evidence="4 6" id="KW-0548">Nucleotidyltransferase</keyword>
<keyword evidence="3 6" id="KW-0808">Transferase</keyword>